<evidence type="ECO:0000256" key="5">
    <source>
        <dbReference type="RuleBase" id="RU363050"/>
    </source>
</evidence>
<dbReference type="InterPro" id="IPR040457">
    <property type="entry name" value="GCP_C"/>
</dbReference>
<dbReference type="InterPro" id="IPR041470">
    <property type="entry name" value="GCP_N"/>
</dbReference>
<dbReference type="Gene3D" id="1.20.120.1900">
    <property type="entry name" value="Gamma-tubulin complex, C-terminal domain"/>
    <property type="match status" value="1"/>
</dbReference>
<dbReference type="PANTHER" id="PTHR19302">
    <property type="entry name" value="GAMMA TUBULIN COMPLEX PROTEIN"/>
    <property type="match status" value="1"/>
</dbReference>
<dbReference type="GO" id="GO:0051321">
    <property type="term" value="P:meiotic cell cycle"/>
    <property type="evidence" value="ECO:0007669"/>
    <property type="project" value="TreeGrafter"/>
</dbReference>
<dbReference type="Pfam" id="PF04130">
    <property type="entry name" value="GCP_C_terminal"/>
    <property type="match status" value="1"/>
</dbReference>
<comment type="subcellular location">
    <subcellularLocation>
        <location evidence="5">Cytoplasm</location>
        <location evidence="5">Cytoskeleton</location>
        <location evidence="5">Microtubule organizing center</location>
    </subcellularLocation>
</comment>
<feature type="region of interest" description="Disordered" evidence="6">
    <location>
        <begin position="88"/>
        <end position="110"/>
    </location>
</feature>
<keyword evidence="4 5" id="KW-0206">Cytoskeleton</keyword>
<dbReference type="GO" id="GO:0043015">
    <property type="term" value="F:gamma-tubulin binding"/>
    <property type="evidence" value="ECO:0007669"/>
    <property type="project" value="InterPro"/>
</dbReference>
<protein>
    <recommendedName>
        <fullName evidence="5">Spindle pole body component</fullName>
    </recommendedName>
</protein>
<dbReference type="Pfam" id="PF17681">
    <property type="entry name" value="GCP_N_terminal"/>
    <property type="match status" value="1"/>
</dbReference>
<evidence type="ECO:0000256" key="3">
    <source>
        <dbReference type="ARBA" id="ARBA00022701"/>
    </source>
</evidence>
<reference evidence="9" key="1">
    <citation type="journal article" date="2023" name="Mol. Phylogenet. Evol.">
        <title>Genome-scale phylogeny and comparative genomics of the fungal order Sordariales.</title>
        <authorList>
            <person name="Hensen N."/>
            <person name="Bonometti L."/>
            <person name="Westerberg I."/>
            <person name="Brannstrom I.O."/>
            <person name="Guillou S."/>
            <person name="Cros-Aarteil S."/>
            <person name="Calhoun S."/>
            <person name="Haridas S."/>
            <person name="Kuo A."/>
            <person name="Mondo S."/>
            <person name="Pangilinan J."/>
            <person name="Riley R."/>
            <person name="LaButti K."/>
            <person name="Andreopoulos B."/>
            <person name="Lipzen A."/>
            <person name="Chen C."/>
            <person name="Yan M."/>
            <person name="Daum C."/>
            <person name="Ng V."/>
            <person name="Clum A."/>
            <person name="Steindorff A."/>
            <person name="Ohm R.A."/>
            <person name="Martin F."/>
            <person name="Silar P."/>
            <person name="Natvig D.O."/>
            <person name="Lalanne C."/>
            <person name="Gautier V."/>
            <person name="Ament-Velasquez S.L."/>
            <person name="Kruys A."/>
            <person name="Hutchinson M.I."/>
            <person name="Powell A.J."/>
            <person name="Barry K."/>
            <person name="Miller A.N."/>
            <person name="Grigoriev I.V."/>
            <person name="Debuchy R."/>
            <person name="Gladieux P."/>
            <person name="Hiltunen Thoren M."/>
            <person name="Johannesson H."/>
        </authorList>
    </citation>
    <scope>NUCLEOTIDE SEQUENCE</scope>
    <source>
        <strain evidence="9">CBS 118394</strain>
    </source>
</reference>
<organism evidence="9 10">
    <name type="scientific">Apodospora peruviana</name>
    <dbReference type="NCBI Taxonomy" id="516989"/>
    <lineage>
        <taxon>Eukaryota</taxon>
        <taxon>Fungi</taxon>
        <taxon>Dikarya</taxon>
        <taxon>Ascomycota</taxon>
        <taxon>Pezizomycotina</taxon>
        <taxon>Sordariomycetes</taxon>
        <taxon>Sordariomycetidae</taxon>
        <taxon>Sordariales</taxon>
        <taxon>Lasiosphaeriaceae</taxon>
        <taxon>Apodospora</taxon>
    </lineage>
</organism>
<dbReference type="GO" id="GO:0005816">
    <property type="term" value="C:spindle pole body"/>
    <property type="evidence" value="ECO:0007669"/>
    <property type="project" value="UniProtKB-ARBA"/>
</dbReference>
<keyword evidence="3 5" id="KW-0493">Microtubule</keyword>
<comment type="similarity">
    <text evidence="1 5">Belongs to the TUBGCP family.</text>
</comment>
<dbReference type="EMBL" id="JAUEDM010000004">
    <property type="protein sequence ID" value="KAK3318358.1"/>
    <property type="molecule type" value="Genomic_DNA"/>
</dbReference>
<keyword evidence="10" id="KW-1185">Reference proteome</keyword>
<reference evidence="9" key="2">
    <citation type="submission" date="2023-06" db="EMBL/GenBank/DDBJ databases">
        <authorList>
            <consortium name="Lawrence Berkeley National Laboratory"/>
            <person name="Haridas S."/>
            <person name="Hensen N."/>
            <person name="Bonometti L."/>
            <person name="Westerberg I."/>
            <person name="Brannstrom I.O."/>
            <person name="Guillou S."/>
            <person name="Cros-Aarteil S."/>
            <person name="Calhoun S."/>
            <person name="Kuo A."/>
            <person name="Mondo S."/>
            <person name="Pangilinan J."/>
            <person name="Riley R."/>
            <person name="Labutti K."/>
            <person name="Andreopoulos B."/>
            <person name="Lipzen A."/>
            <person name="Chen C."/>
            <person name="Yanf M."/>
            <person name="Daum C."/>
            <person name="Ng V."/>
            <person name="Clum A."/>
            <person name="Steindorff A."/>
            <person name="Ohm R."/>
            <person name="Martin F."/>
            <person name="Silar P."/>
            <person name="Natvig D."/>
            <person name="Lalanne C."/>
            <person name="Gautier V."/>
            <person name="Ament-Velasquez S.L."/>
            <person name="Kruys A."/>
            <person name="Hutchinson M.I."/>
            <person name="Powell A.J."/>
            <person name="Barry K."/>
            <person name="Miller A.N."/>
            <person name="Grigoriev I.V."/>
            <person name="Debuchy R."/>
            <person name="Gladieux P."/>
            <person name="Thoren M.H."/>
            <person name="Johannesson H."/>
        </authorList>
    </citation>
    <scope>NUCLEOTIDE SEQUENCE</scope>
    <source>
        <strain evidence="9">CBS 118394</strain>
    </source>
</reference>
<feature type="domain" description="Gamma tubulin complex component protein N-terminal" evidence="8">
    <location>
        <begin position="183"/>
        <end position="587"/>
    </location>
</feature>
<evidence type="ECO:0000259" key="7">
    <source>
        <dbReference type="Pfam" id="PF04130"/>
    </source>
</evidence>
<name>A0AAE0I4B3_9PEZI</name>
<dbReference type="GO" id="GO:0000930">
    <property type="term" value="C:gamma-tubulin complex"/>
    <property type="evidence" value="ECO:0007669"/>
    <property type="project" value="TreeGrafter"/>
</dbReference>
<evidence type="ECO:0000313" key="9">
    <source>
        <dbReference type="EMBL" id="KAK3318358.1"/>
    </source>
</evidence>
<evidence type="ECO:0000313" key="10">
    <source>
        <dbReference type="Proteomes" id="UP001283341"/>
    </source>
</evidence>
<proteinExistence type="inferred from homology"/>
<feature type="domain" description="Gamma tubulin complex component C-terminal" evidence="7">
    <location>
        <begin position="592"/>
        <end position="970"/>
    </location>
</feature>
<evidence type="ECO:0000256" key="2">
    <source>
        <dbReference type="ARBA" id="ARBA00022490"/>
    </source>
</evidence>
<dbReference type="GO" id="GO:0000278">
    <property type="term" value="P:mitotic cell cycle"/>
    <property type="evidence" value="ECO:0007669"/>
    <property type="project" value="TreeGrafter"/>
</dbReference>
<keyword evidence="2 5" id="KW-0963">Cytoplasm</keyword>
<dbReference type="GO" id="GO:0007020">
    <property type="term" value="P:microtubule nucleation"/>
    <property type="evidence" value="ECO:0007669"/>
    <property type="project" value="InterPro"/>
</dbReference>
<dbReference type="GO" id="GO:0051225">
    <property type="term" value="P:spindle assembly"/>
    <property type="evidence" value="ECO:0007669"/>
    <property type="project" value="TreeGrafter"/>
</dbReference>
<sequence>MGRHKDSANMFAIPDCWQSSTDLDEAFIRNGKNPLFALDVSVDSYRPLLAVADEAYTLQDSDVLPLDHVAGAGFFKLPSVLQDSVLEEPERETGLHDIQPSHPEPEGPLSVSEQDIWLTKDDGLVQQPQYRSWDNFDQVEPERVSSLLITEAGAAALDALVAPCGASIDTDSDVVDDALYCACLLNLVLGRSSVLFSWDAETAVFVKTAAELRTSGLTLQSVQSIDRLCLDCANAIKDLQAFAETSYSTPSTPTRVALAGVVDRLLLAVQSELGVRSRRVRSILQLQSIVRPVHTVLSYFQKLVEKLTRHDSEEGMLSELFKEVQSTEYRDSLLHNAVSEVFLLTSKPWTDFVEEWIGLKAEDGTAVTKRGPGKGFVKVGDRMWVDDLGVELEEPDYFLDETRMPSFIPNNIAQAIFETGRNLRFLREHHPEHPLSGRDIVTLTNPPSLEWQFDWDSIKRLETKVDKYRDAVSLVIQQRALAKAHAMRVPEHGDQEGYELELFGKSDEQVAANVLASMDQLNQPLDSHRPHDRLAILLRNRLYQGANEVAENESFSPHWSLIPLLSFGPIIDAQSTLVNQECMRLLFSAHDLRVHLDLLKQCYLMGNGLLCSRLSHALFDTELETAQRKAGVALGGGVMGLRLGGRENWPPASSELRLALMGVLSDSYQTPPREGVRGDGLATTFTPASRSHSSDLPGDLSFAVRDMSPEEIDRCMDPDGLEALDFLQLSYRPPSALRPVITPVVLVKNDRVFRFLLRILRMLYIVNQQLFHKVPRHEQKELPSNASVRFRIEARHFVSQMAAYFFAIGITASWTRFELWLDDVEADLFSVAAVAATSGSGTTAAAARKKNNYSPDWLQKRQEQVVDDIMLALLLRKRQLPVLKLLEEIFGVILRFSKQLRLRAAAAAASEEVQGLGDQRDETPEMLYAEFRKKVEVFLTVCRGLGEKKTSRADNPIETLVSMLDLSGFYARRT</sequence>
<dbReference type="Proteomes" id="UP001283341">
    <property type="component" value="Unassembled WGS sequence"/>
</dbReference>
<dbReference type="InterPro" id="IPR007259">
    <property type="entry name" value="GCP"/>
</dbReference>
<evidence type="ECO:0000256" key="4">
    <source>
        <dbReference type="ARBA" id="ARBA00023212"/>
    </source>
</evidence>
<dbReference type="GO" id="GO:0051011">
    <property type="term" value="F:microtubule minus-end binding"/>
    <property type="evidence" value="ECO:0007669"/>
    <property type="project" value="TreeGrafter"/>
</dbReference>
<dbReference type="AlphaFoldDB" id="A0AAE0I4B3"/>
<gene>
    <name evidence="9" type="ORF">B0H66DRAFT_234226</name>
</gene>
<dbReference type="PANTHER" id="PTHR19302:SF70">
    <property type="entry name" value="GAMMA-TUBULIN COMPLEX COMPONENT 6"/>
    <property type="match status" value="1"/>
</dbReference>
<evidence type="ECO:0000259" key="8">
    <source>
        <dbReference type="Pfam" id="PF17681"/>
    </source>
</evidence>
<comment type="caution">
    <text evidence="9">The sequence shown here is derived from an EMBL/GenBank/DDBJ whole genome shotgun (WGS) entry which is preliminary data.</text>
</comment>
<dbReference type="GO" id="GO:0005874">
    <property type="term" value="C:microtubule"/>
    <property type="evidence" value="ECO:0007669"/>
    <property type="project" value="UniProtKB-KW"/>
</dbReference>
<dbReference type="FunFam" id="1.20.120.1900:FF:000013">
    <property type="entry name" value="Spindle pole body component"/>
    <property type="match status" value="1"/>
</dbReference>
<evidence type="ECO:0000256" key="6">
    <source>
        <dbReference type="SAM" id="MobiDB-lite"/>
    </source>
</evidence>
<dbReference type="GO" id="GO:0000922">
    <property type="term" value="C:spindle pole"/>
    <property type="evidence" value="ECO:0007669"/>
    <property type="project" value="InterPro"/>
</dbReference>
<dbReference type="InterPro" id="IPR042241">
    <property type="entry name" value="GCP_C_sf"/>
</dbReference>
<accession>A0AAE0I4B3</accession>
<dbReference type="GO" id="GO:0031122">
    <property type="term" value="P:cytoplasmic microtubule organization"/>
    <property type="evidence" value="ECO:0007669"/>
    <property type="project" value="TreeGrafter"/>
</dbReference>
<evidence type="ECO:0000256" key="1">
    <source>
        <dbReference type="ARBA" id="ARBA00010337"/>
    </source>
</evidence>